<feature type="transmembrane region" description="Helical" evidence="2">
    <location>
        <begin position="31"/>
        <end position="49"/>
    </location>
</feature>
<dbReference type="Pfam" id="PF04977">
    <property type="entry name" value="DivIC"/>
    <property type="match status" value="1"/>
</dbReference>
<gene>
    <name evidence="3" type="ORF">VXC91_00255</name>
</gene>
<evidence type="ECO:0000313" key="3">
    <source>
        <dbReference type="EMBL" id="MED7820459.1"/>
    </source>
</evidence>
<name>A0ABU7F9A8_9ACTN</name>
<feature type="compositionally biased region" description="Low complexity" evidence="1">
    <location>
        <begin position="119"/>
        <end position="131"/>
    </location>
</feature>
<sequence>MSRKPELKGRAARLARLIPIGGGAGAARTPFVLLVVLLLGGGLIGLLVLNSALSEGAFKLDDLQRQTKSLTDEEQALQRDVDAYSAPDALQRRARELGMVPGGDPAFLNPDGTVKGVPSAAAEQSTASPAAVRPPEVLSPYPSGTPSPSSSPRAATASPPAPTTTAPSTPPARPSTTPGR</sequence>
<keyword evidence="2" id="KW-0812">Transmembrane</keyword>
<comment type="caution">
    <text evidence="3">The sequence shown here is derived from an EMBL/GenBank/DDBJ whole genome shotgun (WGS) entry which is preliminary data.</text>
</comment>
<proteinExistence type="predicted"/>
<reference evidence="3" key="1">
    <citation type="submission" date="2024-01" db="EMBL/GenBank/DDBJ databases">
        <title>First draft genome sequence data of TA4-1, the type strain of Gram-positive actinobacterium Streptomyces chiangmaiensis.</title>
        <authorList>
            <person name="Yasawong M."/>
            <person name="Nantapong N."/>
        </authorList>
    </citation>
    <scope>NUCLEOTIDE SEQUENCE</scope>
    <source>
        <strain evidence="3">TA4-1</strain>
    </source>
</reference>
<dbReference type="EMBL" id="JAYWVC010000001">
    <property type="protein sequence ID" value="MED7820459.1"/>
    <property type="molecule type" value="Genomic_DNA"/>
</dbReference>
<evidence type="ECO:0000313" key="4">
    <source>
        <dbReference type="Proteomes" id="UP001333996"/>
    </source>
</evidence>
<organism evidence="3 4">
    <name type="scientific">Streptomyces chiangmaiensis</name>
    <dbReference type="NCBI Taxonomy" id="766497"/>
    <lineage>
        <taxon>Bacteria</taxon>
        <taxon>Bacillati</taxon>
        <taxon>Actinomycetota</taxon>
        <taxon>Actinomycetes</taxon>
        <taxon>Kitasatosporales</taxon>
        <taxon>Streptomycetaceae</taxon>
        <taxon>Streptomyces</taxon>
    </lineage>
</organism>
<dbReference type="InterPro" id="IPR007060">
    <property type="entry name" value="FtsL/DivIC"/>
</dbReference>
<accession>A0ABU7F9A8</accession>
<keyword evidence="4" id="KW-1185">Reference proteome</keyword>
<evidence type="ECO:0000256" key="2">
    <source>
        <dbReference type="SAM" id="Phobius"/>
    </source>
</evidence>
<protein>
    <submittedName>
        <fullName evidence="3">Septum formation initiator family protein</fullName>
    </submittedName>
</protein>
<feature type="compositionally biased region" description="Low complexity" evidence="1">
    <location>
        <begin position="142"/>
        <end position="167"/>
    </location>
</feature>
<keyword evidence="2" id="KW-0472">Membrane</keyword>
<evidence type="ECO:0000256" key="1">
    <source>
        <dbReference type="SAM" id="MobiDB-lite"/>
    </source>
</evidence>
<dbReference type="Proteomes" id="UP001333996">
    <property type="component" value="Unassembled WGS sequence"/>
</dbReference>
<feature type="region of interest" description="Disordered" evidence="1">
    <location>
        <begin position="95"/>
        <end position="180"/>
    </location>
</feature>
<dbReference type="RefSeq" id="WP_329504174.1">
    <property type="nucleotide sequence ID" value="NZ_BAAAYZ010000255.1"/>
</dbReference>
<keyword evidence="2" id="KW-1133">Transmembrane helix</keyword>